<proteinExistence type="predicted"/>
<accession>A0A2P6FH25</accession>
<keyword evidence="1" id="KW-0238">DNA-binding</keyword>
<reference evidence="3" key="1">
    <citation type="submission" date="2016-03" db="EMBL/GenBank/DDBJ databases">
        <title>Updated assembly of Pseudogymnoascus destructans, the fungus causing white-nose syndrome of bats.</title>
        <authorList>
            <person name="Palmer J.M."/>
            <person name="Drees K.P."/>
            <person name="Foster J.T."/>
            <person name="Lindner D.L."/>
        </authorList>
    </citation>
    <scope>NUCLEOTIDE SEQUENCE [LARGE SCALE GENOMIC DNA]</scope>
    <source>
        <strain evidence="3">20631-21</strain>
    </source>
</reference>
<dbReference type="Gene3D" id="1.10.10.60">
    <property type="entry name" value="Homeodomain-like"/>
    <property type="match status" value="2"/>
</dbReference>
<dbReference type="GO" id="GO:0005634">
    <property type="term" value="C:nucleus"/>
    <property type="evidence" value="ECO:0007669"/>
    <property type="project" value="TreeGrafter"/>
</dbReference>
<protein>
    <recommendedName>
        <fullName evidence="2">HTH CENPB-type domain-containing protein</fullName>
    </recommendedName>
</protein>
<dbReference type="InterPro" id="IPR004875">
    <property type="entry name" value="DDE_SF_endonuclease_dom"/>
</dbReference>
<dbReference type="Pfam" id="PF03184">
    <property type="entry name" value="DDE_1"/>
    <property type="match status" value="1"/>
</dbReference>
<dbReference type="PROSITE" id="PS51253">
    <property type="entry name" value="HTH_CENPB"/>
    <property type="match status" value="1"/>
</dbReference>
<dbReference type="AlphaFoldDB" id="A0A2P6FH25"/>
<dbReference type="PANTHER" id="PTHR19303:SF73">
    <property type="entry name" value="PROTEIN PDC2"/>
    <property type="match status" value="1"/>
</dbReference>
<dbReference type="InterPro" id="IPR050863">
    <property type="entry name" value="CenT-Element_Derived"/>
</dbReference>
<dbReference type="SMART" id="SM00674">
    <property type="entry name" value="CENPB"/>
    <property type="match status" value="1"/>
</dbReference>
<dbReference type="Pfam" id="PF18107">
    <property type="entry name" value="HTH_ABP1_N"/>
    <property type="match status" value="1"/>
</dbReference>
<dbReference type="InterPro" id="IPR006600">
    <property type="entry name" value="HTH_CenpB_DNA-bd_dom"/>
</dbReference>
<dbReference type="Pfam" id="PF03221">
    <property type="entry name" value="HTH_Tnp_Tc5"/>
    <property type="match status" value="1"/>
</dbReference>
<name>A0A2P6FH25_9PEZI</name>
<gene>
    <name evidence="3" type="ORF">VC83_09681</name>
</gene>
<dbReference type="InterPro" id="IPR009057">
    <property type="entry name" value="Homeodomain-like_sf"/>
</dbReference>
<dbReference type="VEuPathDB" id="FungiDB:GMDG_08810"/>
<dbReference type="InterPro" id="IPR041188">
    <property type="entry name" value="HTH_ABP1_N"/>
</dbReference>
<evidence type="ECO:0000259" key="2">
    <source>
        <dbReference type="PROSITE" id="PS51253"/>
    </source>
</evidence>
<dbReference type="EMBL" id="KV441415">
    <property type="protein sequence ID" value="PQM43554.1"/>
    <property type="molecule type" value="Genomic_DNA"/>
</dbReference>
<dbReference type="OrthoDB" id="3853970at2759"/>
<dbReference type="GO" id="GO:0003677">
    <property type="term" value="F:DNA binding"/>
    <property type="evidence" value="ECO:0007669"/>
    <property type="project" value="UniProtKB-KW"/>
</dbReference>
<sequence length="290" mass="33853">MARKQQILLEQRRALRAWAHKQHPRPSQKACIEWFQQQYNHKISQSSVSEPLSTHFDRLNNIKDSNRARLRLGQWPDLEKILILWQHHIEEKGGVTSGELLRQKAHQIWQQLPQYASQPCPEFSNGWMQKFKKRHNIKEYTQHGEGGSVPTTAEEEMKALRTLAGEFQEKDIYNMDETGLFWKMTPSRGLATCAQPGLKKEKARVSLVLCANATGNDRLDVWIIGKAKTPRAFKNINVATMGAQWRWNKKAWMNTTVMVEWLQAFYLHIGSTRRVLLTMDNSQHITQRWN</sequence>
<dbReference type="GeneID" id="36292711"/>
<dbReference type="SUPFAM" id="SSF46689">
    <property type="entry name" value="Homeodomain-like"/>
    <property type="match status" value="2"/>
</dbReference>
<dbReference type="RefSeq" id="XP_024328862.1">
    <property type="nucleotide sequence ID" value="XM_024473094.1"/>
</dbReference>
<evidence type="ECO:0000256" key="1">
    <source>
        <dbReference type="ARBA" id="ARBA00023125"/>
    </source>
</evidence>
<dbReference type="Proteomes" id="UP000077154">
    <property type="component" value="Unassembled WGS sequence"/>
</dbReference>
<feature type="domain" description="HTH CENPB-type" evidence="2">
    <location>
        <begin position="66"/>
        <end position="141"/>
    </location>
</feature>
<organism evidence="3">
    <name type="scientific">Pseudogymnoascus destructans</name>
    <dbReference type="NCBI Taxonomy" id="655981"/>
    <lineage>
        <taxon>Eukaryota</taxon>
        <taxon>Fungi</taxon>
        <taxon>Dikarya</taxon>
        <taxon>Ascomycota</taxon>
        <taxon>Pezizomycotina</taxon>
        <taxon>Leotiomycetes</taxon>
        <taxon>Thelebolales</taxon>
        <taxon>Thelebolaceae</taxon>
        <taxon>Pseudogymnoascus</taxon>
    </lineage>
</organism>
<dbReference type="PANTHER" id="PTHR19303">
    <property type="entry name" value="TRANSPOSON"/>
    <property type="match status" value="1"/>
</dbReference>
<evidence type="ECO:0000313" key="3">
    <source>
        <dbReference type="EMBL" id="PQM43554.1"/>
    </source>
</evidence>